<accession>A0A9P0LAL6</accession>
<protein>
    <submittedName>
        <fullName evidence="1">Uncharacterized protein</fullName>
    </submittedName>
</protein>
<gene>
    <name evidence="1" type="ORF">ACAOBT_LOCUS21275</name>
</gene>
<keyword evidence="2" id="KW-1185">Reference proteome</keyword>
<name>A0A9P0LAL6_ACAOB</name>
<organism evidence="1 2">
    <name type="scientific">Acanthoscelides obtectus</name>
    <name type="common">Bean weevil</name>
    <name type="synonym">Bruchus obtectus</name>
    <dbReference type="NCBI Taxonomy" id="200917"/>
    <lineage>
        <taxon>Eukaryota</taxon>
        <taxon>Metazoa</taxon>
        <taxon>Ecdysozoa</taxon>
        <taxon>Arthropoda</taxon>
        <taxon>Hexapoda</taxon>
        <taxon>Insecta</taxon>
        <taxon>Pterygota</taxon>
        <taxon>Neoptera</taxon>
        <taxon>Endopterygota</taxon>
        <taxon>Coleoptera</taxon>
        <taxon>Polyphaga</taxon>
        <taxon>Cucujiformia</taxon>
        <taxon>Chrysomeloidea</taxon>
        <taxon>Chrysomelidae</taxon>
        <taxon>Bruchinae</taxon>
        <taxon>Bruchini</taxon>
        <taxon>Acanthoscelides</taxon>
    </lineage>
</organism>
<sequence length="68" mass="8406">MELLLADIKIIRQNFYNDEKNNKNAQDNKLAQMMNVKEIKRQRKRKNGKSHEFHTEFYVWHNRKKVFV</sequence>
<reference evidence="1" key="1">
    <citation type="submission" date="2022-03" db="EMBL/GenBank/DDBJ databases">
        <authorList>
            <person name="Sayadi A."/>
        </authorList>
    </citation>
    <scope>NUCLEOTIDE SEQUENCE</scope>
</reference>
<evidence type="ECO:0000313" key="2">
    <source>
        <dbReference type="Proteomes" id="UP001152888"/>
    </source>
</evidence>
<proteinExistence type="predicted"/>
<dbReference type="OrthoDB" id="6776028at2759"/>
<dbReference type="AlphaFoldDB" id="A0A9P0LAL6"/>
<dbReference type="Proteomes" id="UP001152888">
    <property type="component" value="Unassembled WGS sequence"/>
</dbReference>
<comment type="caution">
    <text evidence="1">The sequence shown here is derived from an EMBL/GenBank/DDBJ whole genome shotgun (WGS) entry which is preliminary data.</text>
</comment>
<dbReference type="EMBL" id="CAKOFQ010007165">
    <property type="protein sequence ID" value="CAH1993078.1"/>
    <property type="molecule type" value="Genomic_DNA"/>
</dbReference>
<evidence type="ECO:0000313" key="1">
    <source>
        <dbReference type="EMBL" id="CAH1993078.1"/>
    </source>
</evidence>